<dbReference type="EC" id="5.4.99.-" evidence="5"/>
<evidence type="ECO:0000256" key="4">
    <source>
        <dbReference type="PROSITE-ProRule" id="PRU00182"/>
    </source>
</evidence>
<dbReference type="KEGG" id="sje:AAV35_004170"/>
<dbReference type="InterPro" id="IPR020094">
    <property type="entry name" value="TruA/RsuA/RluB/E/F_N"/>
</dbReference>
<name>K2FJG8_9BACI</name>
<dbReference type="NCBIfam" id="TIGR00093">
    <property type="entry name" value="pseudouridine synthase"/>
    <property type="match status" value="1"/>
</dbReference>
<dbReference type="InterPro" id="IPR018496">
    <property type="entry name" value="PsdUridine_synth_RsuA/RluB_CS"/>
</dbReference>
<gene>
    <name evidence="7" type="ORF">AAV35_004170</name>
    <name evidence="8" type="ORF">MJ3_09408</name>
</gene>
<dbReference type="eggNOG" id="COG1187">
    <property type="taxonomic scope" value="Bacteria"/>
</dbReference>
<dbReference type="Pfam" id="PF01479">
    <property type="entry name" value="S4"/>
    <property type="match status" value="1"/>
</dbReference>
<organism evidence="8 9">
    <name type="scientific">Salimicrobium jeotgali</name>
    <dbReference type="NCBI Taxonomy" id="1230341"/>
    <lineage>
        <taxon>Bacteria</taxon>
        <taxon>Bacillati</taxon>
        <taxon>Bacillota</taxon>
        <taxon>Bacilli</taxon>
        <taxon>Bacillales</taxon>
        <taxon>Bacillaceae</taxon>
        <taxon>Salimicrobium</taxon>
    </lineage>
</organism>
<dbReference type="OrthoDB" id="9807213at2"/>
<evidence type="ECO:0000313" key="8">
    <source>
        <dbReference type="EMBL" id="EKE31176.1"/>
    </source>
</evidence>
<dbReference type="STRING" id="1230341.AAV35_004170"/>
<dbReference type="RefSeq" id="WP_008590813.1">
    <property type="nucleotide sequence ID" value="NZ_AMPQ01000013.1"/>
</dbReference>
<evidence type="ECO:0000256" key="3">
    <source>
        <dbReference type="ARBA" id="ARBA00023235"/>
    </source>
</evidence>
<dbReference type="GO" id="GO:0003723">
    <property type="term" value="F:RNA binding"/>
    <property type="evidence" value="ECO:0007669"/>
    <property type="project" value="UniProtKB-KW"/>
</dbReference>
<evidence type="ECO:0000256" key="2">
    <source>
        <dbReference type="ARBA" id="ARBA00022884"/>
    </source>
</evidence>
<dbReference type="Pfam" id="PF00849">
    <property type="entry name" value="PseudoU_synth_2"/>
    <property type="match status" value="1"/>
</dbReference>
<evidence type="ECO:0000313" key="7">
    <source>
        <dbReference type="EMBL" id="AKG04060.1"/>
    </source>
</evidence>
<dbReference type="GO" id="GO:0120159">
    <property type="term" value="F:rRNA pseudouridine synthase activity"/>
    <property type="evidence" value="ECO:0007669"/>
    <property type="project" value="UniProtKB-ARBA"/>
</dbReference>
<dbReference type="InterPro" id="IPR006145">
    <property type="entry name" value="PsdUridine_synth_RsuA/RluA"/>
</dbReference>
<keyword evidence="9" id="KW-1185">Reference proteome</keyword>
<dbReference type="GO" id="GO:0000455">
    <property type="term" value="P:enzyme-directed rRNA pseudouridine synthesis"/>
    <property type="evidence" value="ECO:0007669"/>
    <property type="project" value="UniProtKB-ARBA"/>
</dbReference>
<dbReference type="Proteomes" id="UP000011746">
    <property type="component" value="Unassembled WGS sequence"/>
</dbReference>
<dbReference type="FunFam" id="3.30.70.1560:FF:000001">
    <property type="entry name" value="Pseudouridine synthase"/>
    <property type="match status" value="1"/>
</dbReference>
<dbReference type="SUPFAM" id="SSF55174">
    <property type="entry name" value="Alpha-L RNA-binding motif"/>
    <property type="match status" value="1"/>
</dbReference>
<dbReference type="EMBL" id="CP011361">
    <property type="protein sequence ID" value="AKG04060.1"/>
    <property type="molecule type" value="Genomic_DNA"/>
</dbReference>
<dbReference type="GO" id="GO:0005829">
    <property type="term" value="C:cytosol"/>
    <property type="evidence" value="ECO:0007669"/>
    <property type="project" value="UniProtKB-ARBA"/>
</dbReference>
<dbReference type="Gene3D" id="3.30.70.580">
    <property type="entry name" value="Pseudouridine synthase I, catalytic domain, N-terminal subdomain"/>
    <property type="match status" value="1"/>
</dbReference>
<sequence length="242" mass="27193">MRIDKLLANMGYGTRKEVKSLLKGGTVHVNESPVKNGKTHVDPEEDVVTVAGEKVEYRRFIYLMMNKPGDLISATEDQNEWTVVDILQPEDKVFSPFPVGRLDKDTEGLLLLTNDGQLSHRLTSPKKGVGKTYVAEVAGEVTGDDADAFERGVTLDDGYVTRPANLHIIESGDISHVELVITEGKFHQVKRMFEARGKKVTRLKRVKMGELVLDEELEPGEYRELRENEIEYLHTITSKDKG</sequence>
<dbReference type="PANTHER" id="PTHR47683:SF4">
    <property type="entry name" value="PSEUDOURIDINE SYNTHASE"/>
    <property type="match status" value="1"/>
</dbReference>
<dbReference type="CDD" id="cd00165">
    <property type="entry name" value="S4"/>
    <property type="match status" value="1"/>
</dbReference>
<proteinExistence type="inferred from homology"/>
<dbReference type="CDD" id="cd02553">
    <property type="entry name" value="PseudoU_synth_RsuA"/>
    <property type="match status" value="1"/>
</dbReference>
<dbReference type="PANTHER" id="PTHR47683">
    <property type="entry name" value="PSEUDOURIDINE SYNTHASE FAMILY PROTEIN-RELATED"/>
    <property type="match status" value="1"/>
</dbReference>
<evidence type="ECO:0000256" key="5">
    <source>
        <dbReference type="RuleBase" id="RU003887"/>
    </source>
</evidence>
<dbReference type="PROSITE" id="PS50889">
    <property type="entry name" value="S4"/>
    <property type="match status" value="1"/>
</dbReference>
<dbReference type="PROSITE" id="PS01149">
    <property type="entry name" value="PSI_RSU"/>
    <property type="match status" value="1"/>
</dbReference>
<dbReference type="FunFam" id="3.10.290.10:FF:000003">
    <property type="entry name" value="Pseudouridine synthase"/>
    <property type="match status" value="1"/>
</dbReference>
<dbReference type="Gene3D" id="3.30.70.1560">
    <property type="entry name" value="Alpha-L RNA-binding motif"/>
    <property type="match status" value="1"/>
</dbReference>
<comment type="similarity">
    <text evidence="1 5">Belongs to the pseudouridine synthase RsuA family.</text>
</comment>
<reference evidence="8 9" key="1">
    <citation type="journal article" date="2012" name="J. Bacteriol.">
        <title>Draft Genome Sequence of Salimicrobium sp. Strain MJ3, Isolated from Myulchi-Jeot, Korean Fermented Seafood.</title>
        <authorList>
            <person name="Lee S.H."/>
            <person name="Jung J.Y."/>
            <person name="Jeon C.O."/>
        </authorList>
    </citation>
    <scope>NUCLEOTIDE SEQUENCE [LARGE SCALE GENOMIC DNA]</scope>
    <source>
        <strain evidence="8 9">MJ3</strain>
    </source>
</reference>
<reference evidence="10" key="2">
    <citation type="submission" date="2015-06" db="EMBL/GenBank/DDBJ databases">
        <title>Salimicrobium jeotgali MJ3, isolated from Myulchi jeot, a traditional Korean fermented seafood.</title>
        <authorList>
            <person name="Kim K.H."/>
            <person name="Jeon C.O."/>
            <person name="Jin H.M."/>
        </authorList>
    </citation>
    <scope>NUCLEOTIDE SEQUENCE [LARGE SCALE GENOMIC DNA]</scope>
    <source>
        <strain evidence="10">MJ3</strain>
    </source>
</reference>
<reference evidence="7" key="3">
    <citation type="submission" date="2016-11" db="EMBL/GenBank/DDBJ databases">
        <title>Salimicrobium jeotgali MJ3, isolated from Myulchi jeot, a traditional Korean fermented seafood.</title>
        <authorList>
            <person name="Kim K.H."/>
            <person name="Jeon C.O."/>
            <person name="Jin H.M."/>
        </authorList>
    </citation>
    <scope>NUCLEOTIDE SEQUENCE</scope>
    <source>
        <strain evidence="7">MJ3</strain>
    </source>
</reference>
<dbReference type="SUPFAM" id="SSF55120">
    <property type="entry name" value="Pseudouridine synthase"/>
    <property type="match status" value="1"/>
</dbReference>
<dbReference type="InterPro" id="IPR050343">
    <property type="entry name" value="RsuA_PseudoU_synthase"/>
</dbReference>
<dbReference type="InterPro" id="IPR042092">
    <property type="entry name" value="PsdUridine_s_RsuA/RluB/E/F_cat"/>
</dbReference>
<keyword evidence="2 4" id="KW-0694">RNA-binding</keyword>
<dbReference type="PATRIC" id="fig|1230341.3.peg.1936"/>
<dbReference type="SMART" id="SM00363">
    <property type="entry name" value="S4"/>
    <property type="match status" value="1"/>
</dbReference>
<dbReference type="InterPro" id="IPR020103">
    <property type="entry name" value="PsdUridine_synth_cat_dom_sf"/>
</dbReference>
<dbReference type="Gene3D" id="3.10.290.10">
    <property type="entry name" value="RNA-binding S4 domain"/>
    <property type="match status" value="1"/>
</dbReference>
<protein>
    <recommendedName>
        <fullName evidence="5">Pseudouridine synthase</fullName>
        <ecNumber evidence="5">5.4.99.-</ecNumber>
    </recommendedName>
</protein>
<evidence type="ECO:0000313" key="9">
    <source>
        <dbReference type="Proteomes" id="UP000011746"/>
    </source>
</evidence>
<evidence type="ECO:0000259" key="6">
    <source>
        <dbReference type="SMART" id="SM00363"/>
    </source>
</evidence>
<dbReference type="InterPro" id="IPR000748">
    <property type="entry name" value="PsdUridine_synth_RsuA/RluB/E/F"/>
</dbReference>
<dbReference type="AlphaFoldDB" id="K2FJG8"/>
<evidence type="ECO:0000256" key="1">
    <source>
        <dbReference type="ARBA" id="ARBA00008348"/>
    </source>
</evidence>
<accession>K2FJG8</accession>
<feature type="domain" description="RNA-binding S4" evidence="6">
    <location>
        <begin position="1"/>
        <end position="59"/>
    </location>
</feature>
<dbReference type="Proteomes" id="UP000092654">
    <property type="component" value="Chromosome"/>
</dbReference>
<dbReference type="EMBL" id="AMPQ01000013">
    <property type="protein sequence ID" value="EKE31176.1"/>
    <property type="molecule type" value="Genomic_DNA"/>
</dbReference>
<dbReference type="InterPro" id="IPR002942">
    <property type="entry name" value="S4_RNA-bd"/>
</dbReference>
<evidence type="ECO:0000313" key="10">
    <source>
        <dbReference type="Proteomes" id="UP000092654"/>
    </source>
</evidence>
<dbReference type="InterPro" id="IPR036986">
    <property type="entry name" value="S4_RNA-bd_sf"/>
</dbReference>
<keyword evidence="3 5" id="KW-0413">Isomerase</keyword>